<accession>A0A8J3UJ08</accession>
<reference evidence="1" key="1">
    <citation type="submission" date="2021-01" db="EMBL/GenBank/DDBJ databases">
        <title>Whole genome shotgun sequence of Planotetraspora silvatica NBRC 100141.</title>
        <authorList>
            <person name="Komaki H."/>
            <person name="Tamura T."/>
        </authorList>
    </citation>
    <scope>NUCLEOTIDE SEQUENCE</scope>
    <source>
        <strain evidence="1">NBRC 100141</strain>
    </source>
</reference>
<proteinExistence type="predicted"/>
<dbReference type="AlphaFoldDB" id="A0A8J3UJ08"/>
<name>A0A8J3UJ08_9ACTN</name>
<organism evidence="1 2">
    <name type="scientific">Planotetraspora silvatica</name>
    <dbReference type="NCBI Taxonomy" id="234614"/>
    <lineage>
        <taxon>Bacteria</taxon>
        <taxon>Bacillati</taxon>
        <taxon>Actinomycetota</taxon>
        <taxon>Actinomycetes</taxon>
        <taxon>Streptosporangiales</taxon>
        <taxon>Streptosporangiaceae</taxon>
        <taxon>Planotetraspora</taxon>
    </lineage>
</organism>
<protein>
    <submittedName>
        <fullName evidence="1">Uncharacterized protein</fullName>
    </submittedName>
</protein>
<keyword evidence="2" id="KW-1185">Reference proteome</keyword>
<gene>
    <name evidence="1" type="ORF">Psi02_17950</name>
</gene>
<evidence type="ECO:0000313" key="1">
    <source>
        <dbReference type="EMBL" id="GII45371.1"/>
    </source>
</evidence>
<comment type="caution">
    <text evidence="1">The sequence shown here is derived from an EMBL/GenBank/DDBJ whole genome shotgun (WGS) entry which is preliminary data.</text>
</comment>
<dbReference type="Proteomes" id="UP000644610">
    <property type="component" value="Unassembled WGS sequence"/>
</dbReference>
<evidence type="ECO:0000313" key="2">
    <source>
        <dbReference type="Proteomes" id="UP000644610"/>
    </source>
</evidence>
<dbReference type="EMBL" id="BOOQ01000009">
    <property type="protein sequence ID" value="GII45371.1"/>
    <property type="molecule type" value="Genomic_DNA"/>
</dbReference>
<sequence length="69" mass="7182">MIVRAELGEPFLAEGEEAQRGPLGAVGENAEVPHRGSILSRNPFPVGLLLAQILVDAGTPAFVGPHKSP</sequence>